<accession>A0AAQ4DGC6</accession>
<comment type="caution">
    <text evidence="1">The sequence shown here is derived from an EMBL/GenBank/DDBJ whole genome shotgun (WGS) entry which is preliminary data.</text>
</comment>
<organism evidence="1 2">
    <name type="scientific">Amblyomma americanum</name>
    <name type="common">Lone star tick</name>
    <dbReference type="NCBI Taxonomy" id="6943"/>
    <lineage>
        <taxon>Eukaryota</taxon>
        <taxon>Metazoa</taxon>
        <taxon>Ecdysozoa</taxon>
        <taxon>Arthropoda</taxon>
        <taxon>Chelicerata</taxon>
        <taxon>Arachnida</taxon>
        <taxon>Acari</taxon>
        <taxon>Parasitiformes</taxon>
        <taxon>Ixodida</taxon>
        <taxon>Ixodoidea</taxon>
        <taxon>Ixodidae</taxon>
        <taxon>Amblyomminae</taxon>
        <taxon>Amblyomma</taxon>
    </lineage>
</organism>
<name>A0AAQ4DGC6_AMBAM</name>
<evidence type="ECO:0000313" key="1">
    <source>
        <dbReference type="EMBL" id="KAK8761516.1"/>
    </source>
</evidence>
<dbReference type="Proteomes" id="UP001321473">
    <property type="component" value="Unassembled WGS sequence"/>
</dbReference>
<evidence type="ECO:0000313" key="2">
    <source>
        <dbReference type="Proteomes" id="UP001321473"/>
    </source>
</evidence>
<sequence length="152" mass="17047">MASADWIHLSTLQLFKMALSGADPWLTAHDALETKRREIMGLIMQRNQYGRQTAIYVQTTGKARQMFRQFMTDVSKLQGDLTNNSLLITSGEVERRQYMVNTLLNKGREMDALLANKAPVPGQAGRNGLQAALAQATRTALVNLMKPWKALR</sequence>
<gene>
    <name evidence="1" type="ORF">V5799_027217</name>
</gene>
<dbReference type="EMBL" id="JARKHS020031070">
    <property type="protein sequence ID" value="KAK8761516.1"/>
    <property type="molecule type" value="Genomic_DNA"/>
</dbReference>
<reference evidence="1 2" key="1">
    <citation type="journal article" date="2023" name="Arcadia Sci">
        <title>De novo assembly of a long-read Amblyomma americanum tick genome.</title>
        <authorList>
            <person name="Chou S."/>
            <person name="Poskanzer K.E."/>
            <person name="Rollins M."/>
            <person name="Thuy-Boun P.S."/>
        </authorList>
    </citation>
    <scope>NUCLEOTIDE SEQUENCE [LARGE SCALE GENOMIC DNA]</scope>
    <source>
        <strain evidence="1">F_SG_1</strain>
        <tissue evidence="1">Salivary glands</tissue>
    </source>
</reference>
<keyword evidence="2" id="KW-1185">Reference proteome</keyword>
<protein>
    <submittedName>
        <fullName evidence="1">Uncharacterized protein</fullName>
    </submittedName>
</protein>
<dbReference type="AlphaFoldDB" id="A0AAQ4DGC6"/>
<proteinExistence type="predicted"/>